<feature type="signal peptide" evidence="1">
    <location>
        <begin position="1"/>
        <end position="24"/>
    </location>
</feature>
<protein>
    <submittedName>
        <fullName evidence="2">Uncharacterized protein</fullName>
    </submittedName>
</protein>
<accession>A0A9D2P5K3</accession>
<evidence type="ECO:0000256" key="1">
    <source>
        <dbReference type="SAM" id="SignalP"/>
    </source>
</evidence>
<keyword evidence="1" id="KW-0732">Signal</keyword>
<dbReference type="EMBL" id="DWWI01000203">
    <property type="protein sequence ID" value="HJC43969.1"/>
    <property type="molecule type" value="Genomic_DNA"/>
</dbReference>
<evidence type="ECO:0000313" key="2">
    <source>
        <dbReference type="EMBL" id="HJC43969.1"/>
    </source>
</evidence>
<evidence type="ECO:0000313" key="3">
    <source>
        <dbReference type="Proteomes" id="UP000823895"/>
    </source>
</evidence>
<feature type="chain" id="PRO_5038340826" evidence="1">
    <location>
        <begin position="25"/>
        <end position="172"/>
    </location>
</feature>
<name>A0A9D2P5K3_9FIRM</name>
<proteinExistence type="predicted"/>
<dbReference type="Proteomes" id="UP000823895">
    <property type="component" value="Unassembled WGS sequence"/>
</dbReference>
<comment type="caution">
    <text evidence="2">The sequence shown here is derived from an EMBL/GenBank/DDBJ whole genome shotgun (WGS) entry which is preliminary data.</text>
</comment>
<organism evidence="2 3">
    <name type="scientific">Candidatus Mediterraneibacter gallistercoris</name>
    <dbReference type="NCBI Taxonomy" id="2838671"/>
    <lineage>
        <taxon>Bacteria</taxon>
        <taxon>Bacillati</taxon>
        <taxon>Bacillota</taxon>
        <taxon>Clostridia</taxon>
        <taxon>Lachnospirales</taxon>
        <taxon>Lachnospiraceae</taxon>
        <taxon>Mediterraneibacter</taxon>
    </lineage>
</organism>
<dbReference type="AlphaFoldDB" id="A0A9D2P5K3"/>
<reference evidence="2" key="2">
    <citation type="submission" date="2021-04" db="EMBL/GenBank/DDBJ databases">
        <authorList>
            <person name="Gilroy R."/>
        </authorList>
    </citation>
    <scope>NUCLEOTIDE SEQUENCE</scope>
    <source>
        <strain evidence="2">CHK165-2605</strain>
    </source>
</reference>
<reference evidence="2" key="1">
    <citation type="journal article" date="2021" name="PeerJ">
        <title>Extensive microbial diversity within the chicken gut microbiome revealed by metagenomics and culture.</title>
        <authorList>
            <person name="Gilroy R."/>
            <person name="Ravi A."/>
            <person name="Getino M."/>
            <person name="Pursley I."/>
            <person name="Horton D.L."/>
            <person name="Alikhan N.F."/>
            <person name="Baker D."/>
            <person name="Gharbi K."/>
            <person name="Hall N."/>
            <person name="Watson M."/>
            <person name="Adriaenssens E.M."/>
            <person name="Foster-Nyarko E."/>
            <person name="Jarju S."/>
            <person name="Secka A."/>
            <person name="Antonio M."/>
            <person name="Oren A."/>
            <person name="Chaudhuri R.R."/>
            <person name="La Ragione R."/>
            <person name="Hildebrand F."/>
            <person name="Pallen M.J."/>
        </authorList>
    </citation>
    <scope>NUCLEOTIDE SEQUENCE</scope>
    <source>
        <strain evidence="2">CHK165-2605</strain>
    </source>
</reference>
<sequence length="172" mass="18447">MKKRIIALFMMAAVCAAVPGTALAAEQEASQEQQISVTLTAEPEYTVTIPSSVSMGNEGTYVDVTASDIRNLPEGKKISVTIAGTDKYKDQMIVEADTSPRTTLRYQIISDDGELIETNASTGASGVGKEVLSFTENATKQYQIKPVIGGRYEYGVAYTGSITFGIEVTDEE</sequence>
<gene>
    <name evidence="2" type="ORF">H9756_09905</name>
</gene>